<feature type="transmembrane region" description="Helical" evidence="4">
    <location>
        <begin position="335"/>
        <end position="351"/>
    </location>
</feature>
<sequence length="453" mass="47176">MSRDDQPHADPAITAQSGTASLPVPRLVLLFTVSLVTAAGNTAMQSVMPSIGTALHVQDFWISLAYTWSALLWMICAPLWARRSDKRGRKAMMAIGLTGFVFSFSLCGLALWLGLNGVLSGVGTLLLFALFRSLYGGFGSAAPPAVQAYVASRTGRAERTKALSLISSSFGLGTVIGPTLAPFFILPGVGLVGPFLGFTVIAVVVLIALRLRLPDDAPAYAARGDVIAAPFSTNSDSRPLVADSSDDDHSLPGNVPKVSWFDRRLRPWMIAGLLGGHAQAAVMGFVGFLVLDRLGLRSDPAAGAQPISLVMISGAAATLFAQWGAIPFLQLGPRASCLWGIVIGAAGTAVLSVAHDLHAITVSVAIISLGFGLFRPGFTSGASLAVSRAEQGQSAGIVASVNGAAYIVAPAIGVWLYGHSPAIGFTVIELLCLSVLVFGVRGMARDEVLTRPR</sequence>
<gene>
    <name evidence="6" type="ORF">ACFFF7_12295</name>
</gene>
<evidence type="ECO:0000256" key="1">
    <source>
        <dbReference type="ARBA" id="ARBA00022692"/>
    </source>
</evidence>
<feature type="domain" description="Major facilitator superfamily (MFS) profile" evidence="5">
    <location>
        <begin position="26"/>
        <end position="447"/>
    </location>
</feature>
<feature type="transmembrane region" description="Helical" evidence="4">
    <location>
        <begin position="395"/>
        <end position="417"/>
    </location>
</feature>
<evidence type="ECO:0000313" key="6">
    <source>
        <dbReference type="EMBL" id="MFC0590196.1"/>
    </source>
</evidence>
<comment type="caution">
    <text evidence="6">The sequence shown here is derived from an EMBL/GenBank/DDBJ whole genome shotgun (WGS) entry which is preliminary data.</text>
</comment>
<dbReference type="Pfam" id="PF07690">
    <property type="entry name" value="MFS_1"/>
    <property type="match status" value="1"/>
</dbReference>
<keyword evidence="1 4" id="KW-0812">Transmembrane</keyword>
<protein>
    <submittedName>
        <fullName evidence="6">MFS transporter</fullName>
    </submittedName>
</protein>
<keyword evidence="3 4" id="KW-0472">Membrane</keyword>
<feature type="transmembrane region" description="Helical" evidence="4">
    <location>
        <begin position="303"/>
        <end position="323"/>
    </location>
</feature>
<feature type="transmembrane region" description="Helical" evidence="4">
    <location>
        <begin position="423"/>
        <end position="444"/>
    </location>
</feature>
<dbReference type="InterPro" id="IPR020846">
    <property type="entry name" value="MFS_dom"/>
</dbReference>
<feature type="transmembrane region" description="Helical" evidence="4">
    <location>
        <begin position="268"/>
        <end position="291"/>
    </location>
</feature>
<feature type="transmembrane region" description="Helical" evidence="4">
    <location>
        <begin position="357"/>
        <end position="374"/>
    </location>
</feature>
<organism evidence="6 7">
    <name type="scientific">Novosphingobium aquiterrae</name>
    <dbReference type="NCBI Taxonomy" id="624388"/>
    <lineage>
        <taxon>Bacteria</taxon>
        <taxon>Pseudomonadati</taxon>
        <taxon>Pseudomonadota</taxon>
        <taxon>Alphaproteobacteria</taxon>
        <taxon>Sphingomonadales</taxon>
        <taxon>Sphingomonadaceae</taxon>
        <taxon>Novosphingobium</taxon>
    </lineage>
</organism>
<reference evidence="6 7" key="1">
    <citation type="submission" date="2024-09" db="EMBL/GenBank/DDBJ databases">
        <authorList>
            <person name="Sun Q."/>
            <person name="Mori K."/>
        </authorList>
    </citation>
    <scope>NUCLEOTIDE SEQUENCE [LARGE SCALE GENOMIC DNA]</scope>
    <source>
        <strain evidence="6 7">NCAIM B.02537</strain>
    </source>
</reference>
<dbReference type="EMBL" id="JBHLTL010000006">
    <property type="protein sequence ID" value="MFC0590196.1"/>
    <property type="molecule type" value="Genomic_DNA"/>
</dbReference>
<dbReference type="PANTHER" id="PTHR23546">
    <property type="entry name" value="TRANSPORT PROTEIN"/>
    <property type="match status" value="1"/>
</dbReference>
<keyword evidence="7" id="KW-1185">Reference proteome</keyword>
<evidence type="ECO:0000256" key="2">
    <source>
        <dbReference type="ARBA" id="ARBA00022989"/>
    </source>
</evidence>
<feature type="transmembrane region" description="Helical" evidence="4">
    <location>
        <begin position="191"/>
        <end position="209"/>
    </location>
</feature>
<dbReference type="InterPro" id="IPR036259">
    <property type="entry name" value="MFS_trans_sf"/>
</dbReference>
<feature type="transmembrane region" description="Helical" evidence="4">
    <location>
        <begin position="162"/>
        <end position="185"/>
    </location>
</feature>
<dbReference type="RefSeq" id="WP_379481642.1">
    <property type="nucleotide sequence ID" value="NZ_JBHLTL010000006.1"/>
</dbReference>
<evidence type="ECO:0000256" key="3">
    <source>
        <dbReference type="ARBA" id="ARBA00023136"/>
    </source>
</evidence>
<feature type="transmembrane region" description="Helical" evidence="4">
    <location>
        <begin position="27"/>
        <end position="48"/>
    </location>
</feature>
<dbReference type="Proteomes" id="UP001589943">
    <property type="component" value="Unassembled WGS sequence"/>
</dbReference>
<evidence type="ECO:0000259" key="5">
    <source>
        <dbReference type="PROSITE" id="PS50850"/>
    </source>
</evidence>
<dbReference type="PANTHER" id="PTHR23546:SF1">
    <property type="entry name" value="MEMBRANE PROTEIN"/>
    <property type="match status" value="1"/>
</dbReference>
<dbReference type="SUPFAM" id="SSF103473">
    <property type="entry name" value="MFS general substrate transporter"/>
    <property type="match status" value="1"/>
</dbReference>
<proteinExistence type="predicted"/>
<accession>A0ABV6PK39</accession>
<keyword evidence="2 4" id="KW-1133">Transmembrane helix</keyword>
<evidence type="ECO:0000313" key="7">
    <source>
        <dbReference type="Proteomes" id="UP001589943"/>
    </source>
</evidence>
<dbReference type="InterPro" id="IPR011701">
    <property type="entry name" value="MFS"/>
</dbReference>
<dbReference type="PROSITE" id="PS50850">
    <property type="entry name" value="MFS"/>
    <property type="match status" value="1"/>
</dbReference>
<name>A0ABV6PK39_9SPHN</name>
<feature type="transmembrane region" description="Helical" evidence="4">
    <location>
        <begin position="93"/>
        <end position="113"/>
    </location>
</feature>
<dbReference type="Gene3D" id="1.20.1250.20">
    <property type="entry name" value="MFS general substrate transporter like domains"/>
    <property type="match status" value="1"/>
</dbReference>
<feature type="transmembrane region" description="Helical" evidence="4">
    <location>
        <begin position="125"/>
        <end position="150"/>
    </location>
</feature>
<evidence type="ECO:0000256" key="4">
    <source>
        <dbReference type="SAM" id="Phobius"/>
    </source>
</evidence>
<feature type="transmembrane region" description="Helical" evidence="4">
    <location>
        <begin position="60"/>
        <end position="81"/>
    </location>
</feature>